<comment type="similarity">
    <text evidence="1">Belongs to the short-chain dehydrogenases/reductases (SDR) family.</text>
</comment>
<evidence type="ECO:0000256" key="1">
    <source>
        <dbReference type="ARBA" id="ARBA00006484"/>
    </source>
</evidence>
<dbReference type="Pfam" id="PF13561">
    <property type="entry name" value="adh_short_C2"/>
    <property type="match status" value="1"/>
</dbReference>
<organism evidence="2 3">
    <name type="scientific">Microvirga alba</name>
    <dbReference type="NCBI Taxonomy" id="2791025"/>
    <lineage>
        <taxon>Bacteria</taxon>
        <taxon>Pseudomonadati</taxon>
        <taxon>Pseudomonadota</taxon>
        <taxon>Alphaproteobacteria</taxon>
        <taxon>Hyphomicrobiales</taxon>
        <taxon>Methylobacteriaceae</taxon>
        <taxon>Microvirga</taxon>
    </lineage>
</organism>
<keyword evidence="3" id="KW-1185">Reference proteome</keyword>
<dbReference type="PANTHER" id="PTHR42879:SF6">
    <property type="entry name" value="NADPH-DEPENDENT REDUCTASE BACG"/>
    <property type="match status" value="1"/>
</dbReference>
<dbReference type="InterPro" id="IPR036291">
    <property type="entry name" value="NAD(P)-bd_dom_sf"/>
</dbReference>
<accession>A0A931BQL3</accession>
<dbReference type="CDD" id="cd05344">
    <property type="entry name" value="BKR_like_SDR_like"/>
    <property type="match status" value="1"/>
</dbReference>
<dbReference type="AlphaFoldDB" id="A0A931BQL3"/>
<name>A0A931BQL3_9HYPH</name>
<sequence>MDLQMRGRRAIVCASSRGLGLACAEALLGEGVNVVINGRNDAVLQESADRLALSYPGKVNAVAGDITTPEGRAALLAACPDADILVNNNAGPDPAPFEKISDATWLAGIEANMLAPLFLVRALLPGMIERRYGRIVSITSAMVTTPRPRMTLSAGARAGLTAALKGLSLDVARYNVTINNILPERFDTDRQEFMAQQAMKRTGCTYEEARRQQTESIAAKRLGRPEELGALCAFLCSPLSGYMSGQNLHLDGGSYPALV</sequence>
<reference evidence="2" key="1">
    <citation type="submission" date="2020-11" db="EMBL/GenBank/DDBJ databases">
        <authorList>
            <person name="Kim M.K."/>
        </authorList>
    </citation>
    <scope>NUCLEOTIDE SEQUENCE</scope>
    <source>
        <strain evidence="2">BT350</strain>
    </source>
</reference>
<dbReference type="InterPro" id="IPR002347">
    <property type="entry name" value="SDR_fam"/>
</dbReference>
<evidence type="ECO:0000313" key="2">
    <source>
        <dbReference type="EMBL" id="MBF9233859.1"/>
    </source>
</evidence>
<comment type="caution">
    <text evidence="2">The sequence shown here is derived from an EMBL/GenBank/DDBJ whole genome shotgun (WGS) entry which is preliminary data.</text>
</comment>
<dbReference type="RefSeq" id="WP_196271849.1">
    <property type="nucleotide sequence ID" value="NZ_JADQDO010000004.1"/>
</dbReference>
<proteinExistence type="inferred from homology"/>
<dbReference type="PRINTS" id="PR00081">
    <property type="entry name" value="GDHRDH"/>
</dbReference>
<gene>
    <name evidence="2" type="ORF">I2H38_10775</name>
</gene>
<dbReference type="SUPFAM" id="SSF51735">
    <property type="entry name" value="NAD(P)-binding Rossmann-fold domains"/>
    <property type="match status" value="1"/>
</dbReference>
<dbReference type="InterPro" id="IPR050259">
    <property type="entry name" value="SDR"/>
</dbReference>
<dbReference type="Gene3D" id="3.40.50.720">
    <property type="entry name" value="NAD(P)-binding Rossmann-like Domain"/>
    <property type="match status" value="1"/>
</dbReference>
<protein>
    <submittedName>
        <fullName evidence="2">SDR family oxidoreductase</fullName>
    </submittedName>
</protein>
<dbReference type="Proteomes" id="UP000599312">
    <property type="component" value="Unassembled WGS sequence"/>
</dbReference>
<dbReference type="PANTHER" id="PTHR42879">
    <property type="entry name" value="3-OXOACYL-(ACYL-CARRIER-PROTEIN) REDUCTASE"/>
    <property type="match status" value="1"/>
</dbReference>
<evidence type="ECO:0000313" key="3">
    <source>
        <dbReference type="Proteomes" id="UP000599312"/>
    </source>
</evidence>
<dbReference type="EMBL" id="JADQDO010000004">
    <property type="protein sequence ID" value="MBF9233859.1"/>
    <property type="molecule type" value="Genomic_DNA"/>
</dbReference>